<reference evidence="1 2" key="1">
    <citation type="journal article" date="2016" name="Nat. Commun.">
        <title>Thousands of microbial genomes shed light on interconnected biogeochemical processes in an aquifer system.</title>
        <authorList>
            <person name="Anantharaman K."/>
            <person name="Brown C.T."/>
            <person name="Hug L.A."/>
            <person name="Sharon I."/>
            <person name="Castelle C.J."/>
            <person name="Probst A.J."/>
            <person name="Thomas B.C."/>
            <person name="Singh A."/>
            <person name="Wilkins M.J."/>
            <person name="Karaoz U."/>
            <person name="Brodie E.L."/>
            <person name="Williams K.H."/>
            <person name="Hubbard S.S."/>
            <person name="Banfield J.F."/>
        </authorList>
    </citation>
    <scope>NUCLEOTIDE SEQUENCE [LARGE SCALE GENOMIC DNA]</scope>
</reference>
<comment type="caution">
    <text evidence="1">The sequence shown here is derived from an EMBL/GenBank/DDBJ whole genome shotgun (WGS) entry which is preliminary data.</text>
</comment>
<protein>
    <submittedName>
        <fullName evidence="1">AlpA family transcriptional regulator</fullName>
    </submittedName>
</protein>
<dbReference type="InterPro" id="IPR052931">
    <property type="entry name" value="Prophage_regulatory_activator"/>
</dbReference>
<dbReference type="Pfam" id="PF05930">
    <property type="entry name" value="Phage_AlpA"/>
    <property type="match status" value="1"/>
</dbReference>
<name>A0A1F4RBP5_UNCSA</name>
<sequence>MNELHQKFPAILRRKEVEKRIGLSKSSIYDRLNRRSPRFDATFPKPVKLGVNAIGFVEFEVGEWISARINAREAQ</sequence>
<gene>
    <name evidence="1" type="ORF">A3H38_01480</name>
</gene>
<dbReference type="EMBL" id="METP01000039">
    <property type="protein sequence ID" value="OGC05599.1"/>
    <property type="molecule type" value="Genomic_DNA"/>
</dbReference>
<evidence type="ECO:0000313" key="1">
    <source>
        <dbReference type="EMBL" id="OGC05599.1"/>
    </source>
</evidence>
<dbReference type="PANTHER" id="PTHR36154:SF1">
    <property type="entry name" value="DNA-BINDING TRANSCRIPTIONAL ACTIVATOR ALPA"/>
    <property type="match status" value="1"/>
</dbReference>
<dbReference type="PANTHER" id="PTHR36154">
    <property type="entry name" value="DNA-BINDING TRANSCRIPTIONAL ACTIVATOR ALPA"/>
    <property type="match status" value="1"/>
</dbReference>
<evidence type="ECO:0000313" key="2">
    <source>
        <dbReference type="Proteomes" id="UP000176938"/>
    </source>
</evidence>
<dbReference type="AlphaFoldDB" id="A0A1F4RBP5"/>
<dbReference type="Gene3D" id="1.10.238.160">
    <property type="match status" value="1"/>
</dbReference>
<dbReference type="InterPro" id="IPR010260">
    <property type="entry name" value="AlpA"/>
</dbReference>
<accession>A0A1F4RBP5</accession>
<dbReference type="Proteomes" id="UP000176938">
    <property type="component" value="Unassembled WGS sequence"/>
</dbReference>
<proteinExistence type="predicted"/>
<organism evidence="1 2">
    <name type="scientific">candidate division WOR-1 bacterium RIFCSPLOWO2_02_FULL_46_20</name>
    <dbReference type="NCBI Taxonomy" id="1802567"/>
    <lineage>
        <taxon>Bacteria</taxon>
        <taxon>Bacillati</taxon>
        <taxon>Saganbacteria</taxon>
    </lineage>
</organism>